<feature type="transmembrane region" description="Helical" evidence="5">
    <location>
        <begin position="84"/>
        <end position="108"/>
    </location>
</feature>
<dbReference type="InterPro" id="IPR007568">
    <property type="entry name" value="RTA1"/>
</dbReference>
<name>A0A9N9BVT7_9GLOM</name>
<comment type="subcellular location">
    <subcellularLocation>
        <location evidence="1">Membrane</location>
        <topology evidence="1">Multi-pass membrane protein</topology>
    </subcellularLocation>
</comment>
<comment type="caution">
    <text evidence="7">The sequence shown here is derived from an EMBL/GenBank/DDBJ whole genome shotgun (WGS) entry which is preliminary data.</text>
</comment>
<gene>
    <name evidence="7" type="ORF">AMORRO_LOCUS6930</name>
</gene>
<feature type="transmembrane region" description="Helical" evidence="5">
    <location>
        <begin position="128"/>
        <end position="145"/>
    </location>
</feature>
<dbReference type="EMBL" id="CAJVPV010004922">
    <property type="protein sequence ID" value="CAG8581499.1"/>
    <property type="molecule type" value="Genomic_DNA"/>
</dbReference>
<evidence type="ECO:0000313" key="8">
    <source>
        <dbReference type="Proteomes" id="UP000789342"/>
    </source>
</evidence>
<organism evidence="7 8">
    <name type="scientific">Acaulospora morrowiae</name>
    <dbReference type="NCBI Taxonomy" id="94023"/>
    <lineage>
        <taxon>Eukaryota</taxon>
        <taxon>Fungi</taxon>
        <taxon>Fungi incertae sedis</taxon>
        <taxon>Mucoromycota</taxon>
        <taxon>Glomeromycotina</taxon>
        <taxon>Glomeromycetes</taxon>
        <taxon>Diversisporales</taxon>
        <taxon>Acaulosporaceae</taxon>
        <taxon>Acaulospora</taxon>
    </lineage>
</organism>
<accession>A0A9N9BVT7</accession>
<feature type="transmembrane region" description="Helical" evidence="5">
    <location>
        <begin position="165"/>
        <end position="186"/>
    </location>
</feature>
<dbReference type="GO" id="GO:0016020">
    <property type="term" value="C:membrane"/>
    <property type="evidence" value="ECO:0007669"/>
    <property type="project" value="UniProtKB-SubCell"/>
</dbReference>
<dbReference type="OrthoDB" id="2389677at2759"/>
<evidence type="ECO:0000256" key="4">
    <source>
        <dbReference type="ARBA" id="ARBA00023136"/>
    </source>
</evidence>
<feature type="transmembrane region" description="Helical" evidence="5">
    <location>
        <begin position="235"/>
        <end position="256"/>
    </location>
</feature>
<proteinExistence type="predicted"/>
<feature type="transmembrane region" description="Helical" evidence="5">
    <location>
        <begin position="23"/>
        <end position="45"/>
    </location>
</feature>
<protein>
    <submittedName>
        <fullName evidence="7">17504_t:CDS:1</fullName>
    </submittedName>
</protein>
<evidence type="ECO:0000256" key="2">
    <source>
        <dbReference type="ARBA" id="ARBA00022692"/>
    </source>
</evidence>
<evidence type="ECO:0000259" key="6">
    <source>
        <dbReference type="Pfam" id="PF24800"/>
    </source>
</evidence>
<dbReference type="Pfam" id="PF24800">
    <property type="entry name" value="DUF7702"/>
    <property type="match status" value="1"/>
</dbReference>
<dbReference type="Proteomes" id="UP000789342">
    <property type="component" value="Unassembled WGS sequence"/>
</dbReference>
<keyword evidence="2 5" id="KW-0812">Transmembrane</keyword>
<dbReference type="PANTHER" id="PTHR31465">
    <property type="entry name" value="PROTEIN RTA1-RELATED"/>
    <property type="match status" value="1"/>
</dbReference>
<reference evidence="7" key="1">
    <citation type="submission" date="2021-06" db="EMBL/GenBank/DDBJ databases">
        <authorList>
            <person name="Kallberg Y."/>
            <person name="Tangrot J."/>
            <person name="Rosling A."/>
        </authorList>
    </citation>
    <scope>NUCLEOTIDE SEQUENCE</scope>
    <source>
        <strain evidence="7">CL551</strain>
    </source>
</reference>
<feature type="transmembrane region" description="Helical" evidence="5">
    <location>
        <begin position="52"/>
        <end position="72"/>
    </location>
</feature>
<evidence type="ECO:0000313" key="7">
    <source>
        <dbReference type="EMBL" id="CAG8581499.1"/>
    </source>
</evidence>
<evidence type="ECO:0000256" key="3">
    <source>
        <dbReference type="ARBA" id="ARBA00022989"/>
    </source>
</evidence>
<evidence type="ECO:0000256" key="1">
    <source>
        <dbReference type="ARBA" id="ARBA00004141"/>
    </source>
</evidence>
<evidence type="ECO:0000256" key="5">
    <source>
        <dbReference type="SAM" id="Phobius"/>
    </source>
</evidence>
<feature type="domain" description="DUF7702" evidence="6">
    <location>
        <begin position="27"/>
        <end position="245"/>
    </location>
</feature>
<dbReference type="AlphaFoldDB" id="A0A9N9BVT7"/>
<keyword evidence="4 5" id="KW-0472">Membrane</keyword>
<sequence>MSSSPTQAPGPGQNPLYKSAPDLAPSIVFLVLFALVSVVFAYRSIVTRRQPYYYLLAFTLLRTASYIARAIWSQDKGSIADAIASGVISSGGFFLAAQSLFVLFTLWIESLYGGPDNVPTLERKCLKIVKLLLPLSSIIGIVGSVKQFNASSPSDYDVGTALRKASILGFTIILASLIALTIMFAVKMKGKGHDKIPVVLIICTGSLLLLIEMIYRLDSIWSNPGDGVNTNKWVFYVFMSVPEFLFSVFMGVLNLVKIFYGVNDNEKGGNI</sequence>
<feature type="transmembrane region" description="Helical" evidence="5">
    <location>
        <begin position="198"/>
        <end position="215"/>
    </location>
</feature>
<dbReference type="InterPro" id="IPR056119">
    <property type="entry name" value="DUF7702"/>
</dbReference>
<keyword evidence="8" id="KW-1185">Reference proteome</keyword>
<dbReference type="PANTHER" id="PTHR31465:SF13">
    <property type="entry name" value="RTA1 DOMAIN PROTEIN-RELATED"/>
    <property type="match status" value="1"/>
</dbReference>
<keyword evidence="3 5" id="KW-1133">Transmembrane helix</keyword>